<accession>A0ABD5VMI8</accession>
<keyword evidence="5" id="KW-1185">Reference proteome</keyword>
<dbReference type="PROSITE" id="PS00893">
    <property type="entry name" value="NUDIX_BOX"/>
    <property type="match status" value="1"/>
</dbReference>
<evidence type="ECO:0000259" key="3">
    <source>
        <dbReference type="PROSITE" id="PS51462"/>
    </source>
</evidence>
<dbReference type="AlphaFoldDB" id="A0ABD5VMI8"/>
<evidence type="ECO:0000256" key="1">
    <source>
        <dbReference type="ARBA" id="ARBA00022801"/>
    </source>
</evidence>
<dbReference type="PROSITE" id="PS51462">
    <property type="entry name" value="NUDIX"/>
    <property type="match status" value="1"/>
</dbReference>
<dbReference type="SUPFAM" id="SSF55811">
    <property type="entry name" value="Nudix"/>
    <property type="match status" value="1"/>
</dbReference>
<dbReference type="EMBL" id="JBHSXN010000003">
    <property type="protein sequence ID" value="MFC6954714.1"/>
    <property type="molecule type" value="Genomic_DNA"/>
</dbReference>
<dbReference type="InterPro" id="IPR015797">
    <property type="entry name" value="NUDIX_hydrolase-like_dom_sf"/>
</dbReference>
<organism evidence="4 5">
    <name type="scientific">Halorubellus litoreus</name>
    <dbReference type="NCBI Taxonomy" id="755308"/>
    <lineage>
        <taxon>Archaea</taxon>
        <taxon>Methanobacteriati</taxon>
        <taxon>Methanobacteriota</taxon>
        <taxon>Stenosarchaea group</taxon>
        <taxon>Halobacteria</taxon>
        <taxon>Halobacteriales</taxon>
        <taxon>Halorubellaceae</taxon>
        <taxon>Halorubellus</taxon>
    </lineage>
</organism>
<evidence type="ECO:0000313" key="4">
    <source>
        <dbReference type="EMBL" id="MFC6954714.1"/>
    </source>
</evidence>
<dbReference type="RefSeq" id="WP_379762722.1">
    <property type="nucleotide sequence ID" value="NZ_JAZAQL010000003.1"/>
</dbReference>
<feature type="region of interest" description="Disordered" evidence="2">
    <location>
        <begin position="1"/>
        <end position="26"/>
    </location>
</feature>
<evidence type="ECO:0000313" key="5">
    <source>
        <dbReference type="Proteomes" id="UP001596395"/>
    </source>
</evidence>
<proteinExistence type="predicted"/>
<name>A0ABD5VMI8_9EURY</name>
<keyword evidence="1" id="KW-0378">Hydrolase</keyword>
<dbReference type="GO" id="GO:0016787">
    <property type="term" value="F:hydrolase activity"/>
    <property type="evidence" value="ECO:0007669"/>
    <property type="project" value="UniProtKB-KW"/>
</dbReference>
<dbReference type="InterPro" id="IPR000086">
    <property type="entry name" value="NUDIX_hydrolase_dom"/>
</dbReference>
<protein>
    <submittedName>
        <fullName evidence="4">NUDIX domain-containing protein</fullName>
    </submittedName>
</protein>
<dbReference type="CDD" id="cd04663">
    <property type="entry name" value="NUDIX_Hydrolase"/>
    <property type="match status" value="1"/>
</dbReference>
<feature type="domain" description="Nudix hydrolase" evidence="3">
    <location>
        <begin position="26"/>
        <end position="162"/>
    </location>
</feature>
<gene>
    <name evidence="4" type="ORF">ACFQGB_17750</name>
</gene>
<evidence type="ECO:0000256" key="2">
    <source>
        <dbReference type="SAM" id="MobiDB-lite"/>
    </source>
</evidence>
<reference evidence="4 5" key="1">
    <citation type="journal article" date="2019" name="Int. J. Syst. Evol. Microbiol.">
        <title>The Global Catalogue of Microorganisms (GCM) 10K type strain sequencing project: providing services to taxonomists for standard genome sequencing and annotation.</title>
        <authorList>
            <consortium name="The Broad Institute Genomics Platform"/>
            <consortium name="The Broad Institute Genome Sequencing Center for Infectious Disease"/>
            <person name="Wu L."/>
            <person name="Ma J."/>
        </authorList>
    </citation>
    <scope>NUCLEOTIDE SEQUENCE [LARGE SCALE GENOMIC DNA]</scope>
    <source>
        <strain evidence="4 5">GX26</strain>
    </source>
</reference>
<comment type="caution">
    <text evidence="4">The sequence shown here is derived from an EMBL/GenBank/DDBJ whole genome shotgun (WGS) entry which is preliminary data.</text>
</comment>
<dbReference type="InterPro" id="IPR020084">
    <property type="entry name" value="NUDIX_hydrolase_CS"/>
</dbReference>
<dbReference type="Proteomes" id="UP001596395">
    <property type="component" value="Unassembled WGS sequence"/>
</dbReference>
<dbReference type="Pfam" id="PF00293">
    <property type="entry name" value="NUDIX"/>
    <property type="match status" value="1"/>
</dbReference>
<sequence>MAASTVTPRPTVPASTPTVNPEATTSSRKVCAYVTRNDSELLVFEGPGHEGLQIPKGTVEGSERLDSALLREVHEESGLHPRGAPTRLASDVWMRRNHPPRYYVRHFYHVSVDEPRDAWTHTVTGTGEEAGVEFTYSWVPIDAAADFALDLDDYVPLLRDRL</sequence>
<dbReference type="Gene3D" id="3.90.79.10">
    <property type="entry name" value="Nucleoside Triphosphate Pyrophosphohydrolase"/>
    <property type="match status" value="1"/>
</dbReference>